<keyword evidence="7 12" id="KW-0067">ATP-binding</keyword>
<name>A0A0R1Z343_9LACO</name>
<proteinExistence type="inferred from homology"/>
<reference evidence="14 15" key="1">
    <citation type="journal article" date="2015" name="Genome Announc.">
        <title>Expanding the biotechnology potential of lactobacilli through comparative genomics of 213 strains and associated genera.</title>
        <authorList>
            <person name="Sun Z."/>
            <person name="Harris H.M."/>
            <person name="McCann A."/>
            <person name="Guo C."/>
            <person name="Argimon S."/>
            <person name="Zhang W."/>
            <person name="Yang X."/>
            <person name="Jeffery I.B."/>
            <person name="Cooney J.C."/>
            <person name="Kagawa T.F."/>
            <person name="Liu W."/>
            <person name="Song Y."/>
            <person name="Salvetti E."/>
            <person name="Wrobel A."/>
            <person name="Rasinkangas P."/>
            <person name="Parkhill J."/>
            <person name="Rea M.C."/>
            <person name="O'Sullivan O."/>
            <person name="Ritari J."/>
            <person name="Douillard F.P."/>
            <person name="Paul Ross R."/>
            <person name="Yang R."/>
            <person name="Briner A.E."/>
            <person name="Felis G.E."/>
            <person name="de Vos W.M."/>
            <person name="Barrangou R."/>
            <person name="Klaenhammer T.R."/>
            <person name="Caufield P.W."/>
            <person name="Cui Y."/>
            <person name="Zhang H."/>
            <person name="O'Toole P.W."/>
        </authorList>
    </citation>
    <scope>NUCLEOTIDE SEQUENCE [LARGE SCALE GENOMIC DNA]</scope>
    <source>
        <strain evidence="14 15">DSM 5707</strain>
    </source>
</reference>
<evidence type="ECO:0000256" key="4">
    <source>
        <dbReference type="ARBA" id="ARBA00022727"/>
    </source>
</evidence>
<feature type="binding site" evidence="12">
    <location>
        <position position="152"/>
    </location>
    <ligand>
        <name>Mg(2+)</name>
        <dbReference type="ChEBI" id="CHEBI:18420"/>
    </ligand>
</feature>
<comment type="cofactor">
    <cofactor evidence="12">
        <name>Mg(2+)</name>
        <dbReference type="ChEBI" id="CHEBI:18420"/>
    </cofactor>
    <text evidence="12">Binds 2 Mg(2+) ions per subunit.</text>
</comment>
<evidence type="ECO:0000256" key="12">
    <source>
        <dbReference type="HAMAP-Rule" id="MF_00583"/>
    </source>
</evidence>
<evidence type="ECO:0000256" key="5">
    <source>
        <dbReference type="ARBA" id="ARBA00022741"/>
    </source>
</evidence>
<dbReference type="SMART" id="SM01400">
    <property type="entry name" value="Pribosyltran_N"/>
    <property type="match status" value="1"/>
</dbReference>
<evidence type="ECO:0000256" key="1">
    <source>
        <dbReference type="ARBA" id="ARBA00004996"/>
    </source>
</evidence>
<dbReference type="Gene3D" id="3.40.50.2020">
    <property type="match status" value="2"/>
</dbReference>
<keyword evidence="2 12" id="KW-0808">Transferase</keyword>
<evidence type="ECO:0000259" key="13">
    <source>
        <dbReference type="Pfam" id="PF13793"/>
    </source>
</evidence>
<organism evidence="14 15">
    <name type="scientific">Lentilactobacillus parabuchneri DSM 5707 = NBRC 107865</name>
    <dbReference type="NCBI Taxonomy" id="1423784"/>
    <lineage>
        <taxon>Bacteria</taxon>
        <taxon>Bacillati</taxon>
        <taxon>Bacillota</taxon>
        <taxon>Bacilli</taxon>
        <taxon>Lactobacillales</taxon>
        <taxon>Lactobacillaceae</taxon>
        <taxon>Lentilactobacillus</taxon>
    </lineage>
</organism>
<evidence type="ECO:0000256" key="6">
    <source>
        <dbReference type="ARBA" id="ARBA00022777"/>
    </source>
</evidence>
<evidence type="ECO:0000256" key="2">
    <source>
        <dbReference type="ARBA" id="ARBA00022679"/>
    </source>
</evidence>
<comment type="function">
    <text evidence="10 12">Involved in the biosynthesis of the central metabolite phospho-alpha-D-ribosyl-1-pyrophosphate (PRPP) via the transfer of pyrophosphoryl group from ATP to 1-hydroxyl of ribose-5-phosphate (Rib-5-P).</text>
</comment>
<comment type="catalytic activity">
    <reaction evidence="9 12">
        <text>D-ribose 5-phosphate + ATP = 5-phospho-alpha-D-ribose 1-diphosphate + AMP + H(+)</text>
        <dbReference type="Rhea" id="RHEA:15609"/>
        <dbReference type="ChEBI" id="CHEBI:15378"/>
        <dbReference type="ChEBI" id="CHEBI:30616"/>
        <dbReference type="ChEBI" id="CHEBI:58017"/>
        <dbReference type="ChEBI" id="CHEBI:78346"/>
        <dbReference type="ChEBI" id="CHEBI:456215"/>
        <dbReference type="EC" id="2.7.6.1"/>
    </reaction>
</comment>
<evidence type="ECO:0000256" key="9">
    <source>
        <dbReference type="ARBA" id="ARBA00049535"/>
    </source>
</evidence>
<dbReference type="InterPro" id="IPR029057">
    <property type="entry name" value="PRTase-like"/>
</dbReference>
<evidence type="ECO:0000256" key="7">
    <source>
        <dbReference type="ARBA" id="ARBA00022840"/>
    </source>
</evidence>
<keyword evidence="5 12" id="KW-0547">Nucleotide-binding</keyword>
<feature type="binding site" evidence="12">
    <location>
        <position position="192"/>
    </location>
    <ligand>
        <name>Mg(2+)</name>
        <dbReference type="ChEBI" id="CHEBI:18420"/>
    </ligand>
</feature>
<dbReference type="InterPro" id="IPR000836">
    <property type="entry name" value="PRTase_dom"/>
</dbReference>
<accession>A0A0R1Z343</accession>
<dbReference type="GO" id="GO:0000287">
    <property type="term" value="F:magnesium ion binding"/>
    <property type="evidence" value="ECO:0007669"/>
    <property type="project" value="UniProtKB-UniRule"/>
</dbReference>
<dbReference type="NCBIfam" id="TIGR01251">
    <property type="entry name" value="ribP_PPkin"/>
    <property type="match status" value="1"/>
</dbReference>
<comment type="caution">
    <text evidence="12">Part of a set of proteins in which some residues (ACT_SITE, NP_BIND, REGION and BINDING) are not conserved.</text>
</comment>
<dbReference type="GO" id="GO:0005524">
    <property type="term" value="F:ATP binding"/>
    <property type="evidence" value="ECO:0007669"/>
    <property type="project" value="UniProtKB-KW"/>
</dbReference>
<dbReference type="GO" id="GO:0002189">
    <property type="term" value="C:ribose phosphate diphosphokinase complex"/>
    <property type="evidence" value="ECO:0007669"/>
    <property type="project" value="TreeGrafter"/>
</dbReference>
<dbReference type="EMBL" id="AZGK01000007">
    <property type="protein sequence ID" value="KRM46363.1"/>
    <property type="molecule type" value="Genomic_DNA"/>
</dbReference>
<keyword evidence="8 12" id="KW-0460">Magnesium</keyword>
<dbReference type="SUPFAM" id="SSF53271">
    <property type="entry name" value="PRTase-like"/>
    <property type="match status" value="1"/>
</dbReference>
<comment type="pathway">
    <text evidence="1 12">Metabolic intermediate biosynthesis; 5-phospho-alpha-D-ribose 1-diphosphate biosynthesis; 5-phospho-alpha-D-ribose 1-diphosphate from D-ribose 5-phosphate (route I): step 1/1.</text>
</comment>
<dbReference type="NCBIfam" id="NF002320">
    <property type="entry name" value="PRK01259.1"/>
    <property type="match status" value="1"/>
</dbReference>
<dbReference type="PROSITE" id="PS00114">
    <property type="entry name" value="PRPP_SYNTHASE"/>
    <property type="match status" value="1"/>
</dbReference>
<dbReference type="PANTHER" id="PTHR10210">
    <property type="entry name" value="RIBOSE-PHOSPHATE DIPHOSPHOKINASE FAMILY MEMBER"/>
    <property type="match status" value="1"/>
</dbReference>
<dbReference type="GO" id="GO:0006015">
    <property type="term" value="P:5-phosphoribose 1-diphosphate biosynthetic process"/>
    <property type="evidence" value="ECO:0007669"/>
    <property type="project" value="UniProtKB-UniRule"/>
</dbReference>
<dbReference type="CDD" id="cd06223">
    <property type="entry name" value="PRTases_typeI"/>
    <property type="match status" value="1"/>
</dbReference>
<comment type="caution">
    <text evidence="14">The sequence shown here is derived from an EMBL/GenBank/DDBJ whole genome shotgun (WGS) entry which is preliminary data.</text>
</comment>
<dbReference type="GO" id="GO:0005737">
    <property type="term" value="C:cytoplasm"/>
    <property type="evidence" value="ECO:0007669"/>
    <property type="project" value="UniProtKB-SubCell"/>
</dbReference>
<dbReference type="HAMAP" id="MF_00583_B">
    <property type="entry name" value="RibP_PPkinase_B"/>
    <property type="match status" value="1"/>
</dbReference>
<comment type="caution">
    <text evidence="12">Lacks conserved residue(s) required for the propagation of feature annotation.</text>
</comment>
<gene>
    <name evidence="12" type="primary">prs</name>
    <name evidence="14" type="ORF">FC51_GL002192</name>
</gene>
<dbReference type="GO" id="GO:0016301">
    <property type="term" value="F:kinase activity"/>
    <property type="evidence" value="ECO:0007669"/>
    <property type="project" value="UniProtKB-KW"/>
</dbReference>
<feature type="domain" description="Ribose-phosphate pyrophosphokinase N-terminal" evidence="13">
    <location>
        <begin position="26"/>
        <end position="142"/>
    </location>
</feature>
<dbReference type="Pfam" id="PF14572">
    <property type="entry name" value="Pribosyl_synth"/>
    <property type="match status" value="1"/>
</dbReference>
<dbReference type="FunFam" id="3.40.50.2020:FF:000001">
    <property type="entry name" value="Ribose-phosphate pyrophosphokinase"/>
    <property type="match status" value="1"/>
</dbReference>
<dbReference type="AlphaFoldDB" id="A0A0R1Z343"/>
<protein>
    <recommendedName>
        <fullName evidence="12">Putative ribose-phosphate pyrophosphokinase</fullName>
        <shortName evidence="12">RPPK</shortName>
        <ecNumber evidence="12">2.7.6.1</ecNumber>
    </recommendedName>
    <alternativeName>
        <fullName evidence="12">5-phospho-D-ribosyl alpha-1-diphosphate synthase</fullName>
    </alternativeName>
    <alternativeName>
        <fullName evidence="12">Phosphoribosyl diphosphate synthase</fullName>
    </alternativeName>
    <alternativeName>
        <fullName evidence="12">Phosphoribosyl pyrophosphate synthase</fullName>
        <shortName evidence="12">P-Rib-PP synthase</shortName>
        <shortName evidence="12">PRPP synthase</shortName>
        <shortName evidence="12">PRPPase</shortName>
    </alternativeName>
</protein>
<keyword evidence="12" id="KW-0963">Cytoplasm</keyword>
<sequence>MVKFNYIGKEEYLEDIMAESNTHPNLKLFSLNSNRHLAEEISKAVGVPLSKATVEKFSDDEIKISVDESIRGDEVYIIQSVSDPVNSNLMELLIMVDAVRRASAKSINVVIPYYGYSRADRKARSREPITAKLVASFLEMDGVDRVVALDLHADQIQGFFNIPVDHLKADTLLAHYFVTEHNSSDVVVVSPDHTGVSRARKFAELLSAPIAIIDNRSPEDSTTVPESVIGSVNGKRAIIVDDMIDTAFKLTIAAETLKKAGATDVFAVATHAVFSGDAQQRLQDSPIKKVIVTDSISISKADQFEKLEVVPVGNLFGEAISLIHNHKSVGKLFGR</sequence>
<comment type="similarity">
    <text evidence="11 12">Belongs to the ribose-phosphate pyrophosphokinase family. Class I subfamily.</text>
</comment>
<evidence type="ECO:0000256" key="10">
    <source>
        <dbReference type="ARBA" id="ARBA00054914"/>
    </source>
</evidence>
<dbReference type="GO" id="GO:0009156">
    <property type="term" value="P:ribonucleoside monophosphate biosynthetic process"/>
    <property type="evidence" value="ECO:0007669"/>
    <property type="project" value="InterPro"/>
</dbReference>
<keyword evidence="3 12" id="KW-0479">Metal-binding</keyword>
<dbReference type="PATRIC" id="fig|1423784.4.peg.2234"/>
<comment type="subcellular location">
    <subcellularLocation>
        <location evidence="12">Cytoplasm</location>
    </subcellularLocation>
</comment>
<keyword evidence="4 12" id="KW-0545">Nucleotide biosynthesis</keyword>
<dbReference type="GO" id="GO:0004749">
    <property type="term" value="F:ribose phosphate diphosphokinase activity"/>
    <property type="evidence" value="ECO:0007669"/>
    <property type="project" value="UniProtKB-UniRule"/>
</dbReference>
<dbReference type="UniPathway" id="UPA00087">
    <property type="reaction ID" value="UER00172"/>
</dbReference>
<dbReference type="InterPro" id="IPR005946">
    <property type="entry name" value="Rib-P_diPkinase"/>
</dbReference>
<evidence type="ECO:0000256" key="3">
    <source>
        <dbReference type="ARBA" id="ARBA00022723"/>
    </source>
</evidence>
<feature type="binding site" evidence="12">
    <location>
        <begin position="59"/>
        <end position="61"/>
    </location>
    <ligand>
        <name>ATP</name>
        <dbReference type="ChEBI" id="CHEBI:30616"/>
    </ligand>
</feature>
<keyword evidence="6 12" id="KW-0418">Kinase</keyword>
<evidence type="ECO:0000313" key="14">
    <source>
        <dbReference type="EMBL" id="KRM46363.1"/>
    </source>
</evidence>
<feature type="binding site" evidence="12">
    <location>
        <position position="241"/>
    </location>
    <ligand>
        <name>D-ribose 5-phosphate</name>
        <dbReference type="ChEBI" id="CHEBI:78346"/>
    </ligand>
</feature>
<evidence type="ECO:0000256" key="8">
    <source>
        <dbReference type="ARBA" id="ARBA00022842"/>
    </source>
</evidence>
<dbReference type="InterPro" id="IPR000842">
    <property type="entry name" value="PRib_PP_synth_CS"/>
</dbReference>
<dbReference type="Proteomes" id="UP000051957">
    <property type="component" value="Unassembled WGS sequence"/>
</dbReference>
<dbReference type="EC" id="2.7.6.1" evidence="12"/>
<dbReference type="GO" id="GO:0006164">
    <property type="term" value="P:purine nucleotide biosynthetic process"/>
    <property type="evidence" value="ECO:0007669"/>
    <property type="project" value="TreeGrafter"/>
</dbReference>
<evidence type="ECO:0000256" key="11">
    <source>
        <dbReference type="ARBA" id="ARBA00061444"/>
    </source>
</evidence>
<dbReference type="PANTHER" id="PTHR10210:SF41">
    <property type="entry name" value="RIBOSE-PHOSPHATE PYROPHOSPHOKINASE 1, CHLOROPLASTIC"/>
    <property type="match status" value="1"/>
</dbReference>
<dbReference type="Pfam" id="PF13793">
    <property type="entry name" value="Pribosyltran_N"/>
    <property type="match status" value="1"/>
</dbReference>
<dbReference type="InterPro" id="IPR037515">
    <property type="entry name" value="Rib-P_diPkinase_bac"/>
</dbReference>
<evidence type="ECO:0000313" key="15">
    <source>
        <dbReference type="Proteomes" id="UP000051957"/>
    </source>
</evidence>
<comment type="subunit">
    <text evidence="12">Homohexamer.</text>
</comment>
<dbReference type="InterPro" id="IPR029099">
    <property type="entry name" value="Pribosyltran_N"/>
</dbReference>